<dbReference type="PANTHER" id="PTHR21310">
    <property type="entry name" value="AMINOGLYCOSIDE PHOSPHOTRANSFERASE-RELATED-RELATED"/>
    <property type="match status" value="1"/>
</dbReference>
<evidence type="ECO:0000313" key="2">
    <source>
        <dbReference type="EMBL" id="GAA2396879.1"/>
    </source>
</evidence>
<dbReference type="EMBL" id="BAAARV010000147">
    <property type="protein sequence ID" value="GAA2396879.1"/>
    <property type="molecule type" value="Genomic_DNA"/>
</dbReference>
<dbReference type="RefSeq" id="WP_344621099.1">
    <property type="nucleotide sequence ID" value="NZ_BAAARV010000147.1"/>
</dbReference>
<dbReference type="InterPro" id="IPR011009">
    <property type="entry name" value="Kinase-like_dom_sf"/>
</dbReference>
<name>A0ABP5VCH9_9ACTN</name>
<dbReference type="PANTHER" id="PTHR21310:SF15">
    <property type="entry name" value="AMINOGLYCOSIDE PHOSPHOTRANSFERASE DOMAIN-CONTAINING PROTEIN"/>
    <property type="match status" value="1"/>
</dbReference>
<dbReference type="Gene3D" id="3.90.1200.10">
    <property type="match status" value="1"/>
</dbReference>
<evidence type="ECO:0000313" key="3">
    <source>
        <dbReference type="Proteomes" id="UP001501444"/>
    </source>
</evidence>
<dbReference type="SUPFAM" id="SSF56112">
    <property type="entry name" value="Protein kinase-like (PK-like)"/>
    <property type="match status" value="1"/>
</dbReference>
<organism evidence="2 3">
    <name type="scientific">Dactylosporangium salmoneum</name>
    <dbReference type="NCBI Taxonomy" id="53361"/>
    <lineage>
        <taxon>Bacteria</taxon>
        <taxon>Bacillati</taxon>
        <taxon>Actinomycetota</taxon>
        <taxon>Actinomycetes</taxon>
        <taxon>Micromonosporales</taxon>
        <taxon>Micromonosporaceae</taxon>
        <taxon>Dactylosporangium</taxon>
    </lineage>
</organism>
<accession>A0ABP5VCH9</accession>
<sequence length="323" mass="35359">MQVPWLQAADAEAILRPVVPGCRVAEVVPRPGGEVVRVFEVRLEGQLRPLIVKVYAQRWRWKLAKEVYVYRQLARRGVTGIPRVLHAEPAGVPALPLPFVVLTLLDGEPLSAVAGRLSEAAIGCVYEQMGELLAALHRVRCGRWGYIVTGIYDPKPTNVAYMEAEFAEKLQRFADLGGDPALCEAVAAHALRHADVLAACRTPVLCHNDFHEGNVLVAGEGDRCTLTGCIDVENAVAADPLLDIAKTEYYAIRGDDNRRDALLRGYGPLPTGWPERVAVYRVLHAVDFWNHCAAAGRRAQLPAVAADIETMLRGEPLGPWRSG</sequence>
<dbReference type="InterPro" id="IPR002575">
    <property type="entry name" value="Aminoglycoside_PTrfase"/>
</dbReference>
<comment type="caution">
    <text evidence="2">The sequence shown here is derived from an EMBL/GenBank/DDBJ whole genome shotgun (WGS) entry which is preliminary data.</text>
</comment>
<dbReference type="Proteomes" id="UP001501444">
    <property type="component" value="Unassembled WGS sequence"/>
</dbReference>
<evidence type="ECO:0000259" key="1">
    <source>
        <dbReference type="Pfam" id="PF01636"/>
    </source>
</evidence>
<feature type="domain" description="Aminoglycoside phosphotransferase" evidence="1">
    <location>
        <begin position="27"/>
        <end position="275"/>
    </location>
</feature>
<keyword evidence="3" id="KW-1185">Reference proteome</keyword>
<dbReference type="Pfam" id="PF01636">
    <property type="entry name" value="APH"/>
    <property type="match status" value="1"/>
</dbReference>
<proteinExistence type="predicted"/>
<reference evidence="3" key="1">
    <citation type="journal article" date="2019" name="Int. J. Syst. Evol. Microbiol.">
        <title>The Global Catalogue of Microorganisms (GCM) 10K type strain sequencing project: providing services to taxonomists for standard genome sequencing and annotation.</title>
        <authorList>
            <consortium name="The Broad Institute Genomics Platform"/>
            <consortium name="The Broad Institute Genome Sequencing Center for Infectious Disease"/>
            <person name="Wu L."/>
            <person name="Ma J."/>
        </authorList>
    </citation>
    <scope>NUCLEOTIDE SEQUENCE [LARGE SCALE GENOMIC DNA]</scope>
    <source>
        <strain evidence="3">JCM 3272</strain>
    </source>
</reference>
<dbReference type="InterPro" id="IPR051678">
    <property type="entry name" value="AGP_Transferase"/>
</dbReference>
<gene>
    <name evidence="2" type="ORF">GCM10010170_113100</name>
</gene>
<protein>
    <recommendedName>
        <fullName evidence="1">Aminoglycoside phosphotransferase domain-containing protein</fullName>
    </recommendedName>
</protein>